<evidence type="ECO:0000256" key="8">
    <source>
        <dbReference type="ARBA" id="ARBA00022989"/>
    </source>
</evidence>
<dbReference type="PANTHER" id="PTHR43399">
    <property type="entry name" value="SUBTILISIN-RELATED"/>
    <property type="match status" value="1"/>
</dbReference>
<keyword evidence="8 12" id="KW-1133">Transmembrane helix</keyword>
<evidence type="ECO:0000256" key="10">
    <source>
        <dbReference type="PROSITE-ProRule" id="PRU01240"/>
    </source>
</evidence>
<dbReference type="Gene3D" id="3.40.50.200">
    <property type="entry name" value="Peptidase S8/S53 domain"/>
    <property type="match status" value="1"/>
</dbReference>
<evidence type="ECO:0000313" key="16">
    <source>
        <dbReference type="Proteomes" id="UP000294225"/>
    </source>
</evidence>
<dbReference type="EMBL" id="SJKC01000006">
    <property type="protein sequence ID" value="TCC32089.1"/>
    <property type="molecule type" value="Genomic_DNA"/>
</dbReference>
<dbReference type="InterPro" id="IPR023828">
    <property type="entry name" value="Peptidase_S8_Ser-AS"/>
</dbReference>
<dbReference type="GO" id="GO:0006508">
    <property type="term" value="P:proteolysis"/>
    <property type="evidence" value="ECO:0007669"/>
    <property type="project" value="UniProtKB-KW"/>
</dbReference>
<evidence type="ECO:0000256" key="6">
    <source>
        <dbReference type="ARBA" id="ARBA00022801"/>
    </source>
</evidence>
<comment type="caution">
    <text evidence="15">The sequence shown here is derived from an EMBL/GenBank/DDBJ whole genome shotgun (WGS) entry which is preliminary data.</text>
</comment>
<comment type="subcellular location">
    <subcellularLocation>
        <location evidence="1">Cell membrane</location>
        <topology evidence="1">Single-pass membrane protein</topology>
    </subcellularLocation>
</comment>
<feature type="domain" description="Peptidase S8/S53" evidence="14">
    <location>
        <begin position="56"/>
        <end position="316"/>
    </location>
</feature>
<dbReference type="PANTHER" id="PTHR43399:SF4">
    <property type="entry name" value="CELL WALL-ASSOCIATED PROTEASE"/>
    <property type="match status" value="1"/>
</dbReference>
<evidence type="ECO:0000259" key="14">
    <source>
        <dbReference type="Pfam" id="PF00082"/>
    </source>
</evidence>
<accession>A0A4R0IHK2</accession>
<feature type="transmembrane region" description="Helical" evidence="12">
    <location>
        <begin position="366"/>
        <end position="385"/>
    </location>
</feature>
<dbReference type="InterPro" id="IPR023834">
    <property type="entry name" value="T7SS_pept_S8A_mycosin"/>
</dbReference>
<keyword evidence="9 12" id="KW-0472">Membrane</keyword>
<dbReference type="PROSITE" id="PS00137">
    <property type="entry name" value="SUBTILASE_HIS"/>
    <property type="match status" value="1"/>
</dbReference>
<dbReference type="Proteomes" id="UP000294225">
    <property type="component" value="Unassembled WGS sequence"/>
</dbReference>
<evidence type="ECO:0000256" key="9">
    <source>
        <dbReference type="ARBA" id="ARBA00023136"/>
    </source>
</evidence>
<evidence type="ECO:0000256" key="7">
    <source>
        <dbReference type="ARBA" id="ARBA00022825"/>
    </source>
</evidence>
<evidence type="ECO:0000256" key="4">
    <source>
        <dbReference type="ARBA" id="ARBA00022670"/>
    </source>
</evidence>
<comment type="similarity">
    <text evidence="2 10 11">Belongs to the peptidase S8 family.</text>
</comment>
<feature type="active site" description="Charge relay system" evidence="10">
    <location>
        <position position="102"/>
    </location>
</feature>
<dbReference type="AlphaFoldDB" id="A0A4R0IHK2"/>
<dbReference type="GO" id="GO:0004252">
    <property type="term" value="F:serine-type endopeptidase activity"/>
    <property type="evidence" value="ECO:0007669"/>
    <property type="project" value="UniProtKB-UniRule"/>
</dbReference>
<reference evidence="15 16" key="1">
    <citation type="submission" date="2019-02" db="EMBL/GenBank/DDBJ databases">
        <title>Kribbella capetownensis sp. nov. and Kribbella speibonae sp. nov., isolated from soil.</title>
        <authorList>
            <person name="Curtis S.M."/>
            <person name="Norton I."/>
            <person name="Everest G.J."/>
            <person name="Meyers P.R."/>
        </authorList>
    </citation>
    <scope>NUCLEOTIDE SEQUENCE [LARGE SCALE GENOMIC DNA]</scope>
    <source>
        <strain evidence="15 16">YM55</strain>
    </source>
</reference>
<name>A0A4R0IHK2_9ACTN</name>
<organism evidence="15 16">
    <name type="scientific">Kribbella speibonae</name>
    <dbReference type="NCBI Taxonomy" id="1572660"/>
    <lineage>
        <taxon>Bacteria</taxon>
        <taxon>Bacillati</taxon>
        <taxon>Actinomycetota</taxon>
        <taxon>Actinomycetes</taxon>
        <taxon>Propionibacteriales</taxon>
        <taxon>Kribbellaceae</taxon>
        <taxon>Kribbella</taxon>
    </lineage>
</organism>
<protein>
    <submittedName>
        <fullName evidence="15">Type VII secretion-associated serine protease mycosin</fullName>
    </submittedName>
</protein>
<feature type="active site" description="Charge relay system" evidence="10">
    <location>
        <position position="268"/>
    </location>
</feature>
<evidence type="ECO:0000256" key="13">
    <source>
        <dbReference type="SAM" id="SignalP"/>
    </source>
</evidence>
<evidence type="ECO:0000256" key="5">
    <source>
        <dbReference type="ARBA" id="ARBA00022692"/>
    </source>
</evidence>
<dbReference type="InterPro" id="IPR023827">
    <property type="entry name" value="Peptidase_S8_Asp-AS"/>
</dbReference>
<dbReference type="SUPFAM" id="SSF52743">
    <property type="entry name" value="Subtilisin-like"/>
    <property type="match status" value="1"/>
</dbReference>
<dbReference type="PROSITE" id="PS00138">
    <property type="entry name" value="SUBTILASE_SER"/>
    <property type="match status" value="1"/>
</dbReference>
<dbReference type="GO" id="GO:0005886">
    <property type="term" value="C:plasma membrane"/>
    <property type="evidence" value="ECO:0007669"/>
    <property type="project" value="UniProtKB-SubCell"/>
</dbReference>
<evidence type="ECO:0000256" key="2">
    <source>
        <dbReference type="ARBA" id="ARBA00011073"/>
    </source>
</evidence>
<keyword evidence="6 10" id="KW-0378">Hydrolase</keyword>
<gene>
    <name evidence="15" type="primary">mycP</name>
    <name evidence="15" type="ORF">E0H92_36390</name>
</gene>
<dbReference type="InterPro" id="IPR051048">
    <property type="entry name" value="Peptidase_S8/S53_subtilisin"/>
</dbReference>
<dbReference type="NCBIfam" id="TIGR03921">
    <property type="entry name" value="T7SS_mycosin"/>
    <property type="match status" value="1"/>
</dbReference>
<dbReference type="PROSITE" id="PS00136">
    <property type="entry name" value="SUBTILASE_ASP"/>
    <property type="match status" value="1"/>
</dbReference>
<sequence length="422" mass="43366">MAAALAFGPAATVVPAYAAPPKGACRNAEPAHPVQTLLPWAQQLLMPQRAWPFSTGSGVTVAVIDSGVDADHPQLRRPGKVLPGHDFYLKGKLPGNYDCISHGTGVAGIIAADGRPGVGFEGIAPGARILPVRVSERETDNTGNTEEINPNILAKGIKYAVDARARVINLSLAGFRDERPVRQAIAYAVAHDVVVVAAVGNGQGSGGDGKLPSYPASYPGVIGVGAIDNAGARLTASQVGPYVDLVAPGGSVLAPTRVAGHAYQDGTSFAAPFVAGTAALVRAAWPKLTAAQVAQRLMATADPARGGTGSQEYGAGIVDPYRAVTEGMAVGAAKKLPAAHVPPPDEHALALAAWWQSRGSLARSTAVLAAGAMAVVVLLACLMTAGHRRRWAVGRSAIARTAKGEPTDLPPEFLFTRPERDA</sequence>
<dbReference type="InterPro" id="IPR015500">
    <property type="entry name" value="Peptidase_S8_subtilisin-rel"/>
</dbReference>
<evidence type="ECO:0000313" key="15">
    <source>
        <dbReference type="EMBL" id="TCC32089.1"/>
    </source>
</evidence>
<dbReference type="PRINTS" id="PR00723">
    <property type="entry name" value="SUBTILISIN"/>
</dbReference>
<evidence type="ECO:0000256" key="12">
    <source>
        <dbReference type="SAM" id="Phobius"/>
    </source>
</evidence>
<keyword evidence="4 10" id="KW-0645">Protease</keyword>
<dbReference type="InterPro" id="IPR000209">
    <property type="entry name" value="Peptidase_S8/S53_dom"/>
</dbReference>
<proteinExistence type="inferred from homology"/>
<keyword evidence="5 12" id="KW-0812">Transmembrane</keyword>
<dbReference type="InterPro" id="IPR022398">
    <property type="entry name" value="Peptidase_S8_His-AS"/>
</dbReference>
<feature type="chain" id="PRO_5020699416" evidence="13">
    <location>
        <begin position="19"/>
        <end position="422"/>
    </location>
</feature>
<feature type="signal peptide" evidence="13">
    <location>
        <begin position="1"/>
        <end position="18"/>
    </location>
</feature>
<keyword evidence="13" id="KW-0732">Signal</keyword>
<dbReference type="InterPro" id="IPR036852">
    <property type="entry name" value="Peptidase_S8/S53_dom_sf"/>
</dbReference>
<evidence type="ECO:0000256" key="3">
    <source>
        <dbReference type="ARBA" id="ARBA00022475"/>
    </source>
</evidence>
<dbReference type="Pfam" id="PF00082">
    <property type="entry name" value="Peptidase_S8"/>
    <property type="match status" value="1"/>
</dbReference>
<dbReference type="PROSITE" id="PS51892">
    <property type="entry name" value="SUBTILASE"/>
    <property type="match status" value="1"/>
</dbReference>
<evidence type="ECO:0000256" key="1">
    <source>
        <dbReference type="ARBA" id="ARBA00004162"/>
    </source>
</evidence>
<keyword evidence="3" id="KW-1003">Cell membrane</keyword>
<evidence type="ECO:0000256" key="11">
    <source>
        <dbReference type="RuleBase" id="RU003355"/>
    </source>
</evidence>
<feature type="active site" description="Charge relay system" evidence="10">
    <location>
        <position position="65"/>
    </location>
</feature>
<keyword evidence="7 10" id="KW-0720">Serine protease</keyword>